<sequence>MNNIYQRVVTWNEARYEREFNLNLAVALLREEYNEWLTAKTKVGKLDGLCDIAFVALGVIWKNNTPDFWLDDAFQRAYDNQLAHSVYEPIYYTAALLDVLEHTDVSQEQVLDIMAELIVQCQAQALYMGLSNKQWLRAMNVVCDSNASKSIKKVASDVKANAGDKGPFYFPPTSGLAKILREVKIND</sequence>
<evidence type="ECO:0000313" key="2">
    <source>
        <dbReference type="Proteomes" id="UP000501729"/>
    </source>
</evidence>
<dbReference type="EMBL" id="MK574011">
    <property type="protein sequence ID" value="QBP07024.1"/>
    <property type="molecule type" value="Genomic_DNA"/>
</dbReference>
<reference evidence="1 2" key="1">
    <citation type="submission" date="2019-02" db="EMBL/GenBank/DDBJ databases">
        <title>Genome sequence of multidrug-resistant Edwardsiella tarda isolate infecting lytic phage ETP-1.</title>
        <authorList>
            <person name="Nikapitiya C."/>
            <person name="Senevirathne A."/>
            <person name="De Zoysa M."/>
            <person name="Lee J."/>
        </authorList>
    </citation>
    <scope>NUCLEOTIDE SEQUENCE [LARGE SCALE GENOMIC DNA]</scope>
</reference>
<accession>A0A6G5P4A5</accession>
<proteinExistence type="predicted"/>
<gene>
    <name evidence="1" type="ORF">ETP1_023</name>
</gene>
<organism evidence="1 2">
    <name type="scientific">Edwardsiella phage ETP-1</name>
    <dbReference type="NCBI Taxonomy" id="2544920"/>
    <lineage>
        <taxon>Viruses</taxon>
        <taxon>Duplodnaviria</taxon>
        <taxon>Heunggongvirae</taxon>
        <taxon>Uroviricota</taxon>
        <taxon>Caudoviricetes</taxon>
        <taxon>Kafunavirus</taxon>
        <taxon>Kafunavirus KF1</taxon>
    </lineage>
</organism>
<dbReference type="Proteomes" id="UP000501729">
    <property type="component" value="Segment"/>
</dbReference>
<evidence type="ECO:0000313" key="1">
    <source>
        <dbReference type="EMBL" id="QBP07024.1"/>
    </source>
</evidence>
<protein>
    <submittedName>
        <fullName evidence="1">Uncharacterized protein</fullName>
    </submittedName>
</protein>
<name>A0A6G5P4A5_9CAUD</name>